<evidence type="ECO:0000313" key="3">
    <source>
        <dbReference type="Proteomes" id="UP000070352"/>
    </source>
</evidence>
<evidence type="ECO:0000313" key="2">
    <source>
        <dbReference type="EMBL" id="KXG44284.1"/>
    </source>
</evidence>
<gene>
    <name evidence="2" type="ORF">U473_09915</name>
</gene>
<accession>A0A135L5J5</accession>
<dbReference type="OrthoDB" id="9849319at2"/>
<evidence type="ECO:0000256" key="1">
    <source>
        <dbReference type="SAM" id="MobiDB-lite"/>
    </source>
</evidence>
<reference evidence="2 3" key="1">
    <citation type="submission" date="2016-02" db="EMBL/GenBank/DDBJ databases">
        <title>Draft Genome for Tepidibacillus decaturensis nov. sp. Strain Z9, an Anaerobic, Moderately Thermophilic and Heterotrophic Bacterium from Deep Subsurface of the Illinois Basin, USA.</title>
        <authorList>
            <person name="Dong Y."/>
            <person name="Chang J.Y."/>
            <person name="Sanford R."/>
            <person name="Fouke B.W."/>
        </authorList>
    </citation>
    <scope>NUCLEOTIDE SEQUENCE [LARGE SCALE GENOMIC DNA]</scope>
    <source>
        <strain evidence="2 3">Z9</strain>
    </source>
</reference>
<name>A0A135L5J5_9BACI</name>
<feature type="region of interest" description="Disordered" evidence="1">
    <location>
        <begin position="104"/>
        <end position="158"/>
    </location>
</feature>
<proteinExistence type="predicted"/>
<feature type="region of interest" description="Disordered" evidence="1">
    <location>
        <begin position="1"/>
        <end position="31"/>
    </location>
</feature>
<dbReference type="EMBL" id="LSKU01000001">
    <property type="protein sequence ID" value="KXG44284.1"/>
    <property type="molecule type" value="Genomic_DNA"/>
</dbReference>
<dbReference type="STRING" id="1413211.U473_09915"/>
<organism evidence="2 3">
    <name type="scientific">Tepidibacillus decaturensis</name>
    <dbReference type="NCBI Taxonomy" id="1413211"/>
    <lineage>
        <taxon>Bacteria</taxon>
        <taxon>Bacillati</taxon>
        <taxon>Bacillota</taxon>
        <taxon>Bacilli</taxon>
        <taxon>Bacillales</taxon>
        <taxon>Bacillaceae</taxon>
        <taxon>Tepidibacillus</taxon>
    </lineage>
</organism>
<keyword evidence="3" id="KW-1185">Reference proteome</keyword>
<dbReference type="AlphaFoldDB" id="A0A135L5J5"/>
<protein>
    <submittedName>
        <fullName evidence="2">Uncharacterized protein</fullName>
    </submittedName>
</protein>
<dbReference type="Proteomes" id="UP000070352">
    <property type="component" value="Unassembled WGS sequence"/>
</dbReference>
<sequence length="214" mass="24557">MSSHHKNSKSQQSSKTPRQKRTPRTLVIDEQPNSQLPALFPEGFRLKNFDLVGKIDDMRVLTKELSVMARQLEQWMSVAHTVVMAFKDNGVLREVVKALANVNLSGGGNGTSQGETPKNKVKKPAPPPFMLPFFGNMQNNDDNEEEDTSEKRNHSQEENPFENINIFEIIKNPAFQDMMAKLFLQKNNRNQHMKEESRSHSAFFFVRLMSPCYF</sequence>
<dbReference type="RefSeq" id="WP_068725830.1">
    <property type="nucleotide sequence ID" value="NZ_LSKU01000001.1"/>
</dbReference>
<comment type="caution">
    <text evidence="2">The sequence shown here is derived from an EMBL/GenBank/DDBJ whole genome shotgun (WGS) entry which is preliminary data.</text>
</comment>